<feature type="domain" description="TtsA-like Glycoside hydrolase family 108" evidence="1">
    <location>
        <begin position="11"/>
        <end position="101"/>
    </location>
</feature>
<dbReference type="SUPFAM" id="SSF53955">
    <property type="entry name" value="Lysozyme-like"/>
    <property type="match status" value="1"/>
</dbReference>
<evidence type="ECO:0000259" key="2">
    <source>
        <dbReference type="Pfam" id="PF09374"/>
    </source>
</evidence>
<dbReference type="EMBL" id="CP017774">
    <property type="protein sequence ID" value="AOZ99592.1"/>
    <property type="molecule type" value="Genomic_DNA"/>
</dbReference>
<proteinExistence type="predicted"/>
<dbReference type="KEGG" id="fcm:BIW12_09145"/>
<dbReference type="Pfam" id="PF09374">
    <property type="entry name" value="PG_binding_3"/>
    <property type="match status" value="1"/>
</dbReference>
<dbReference type="Gene3D" id="1.20.141.10">
    <property type="entry name" value="Chitosanase, subunit A, domain 1"/>
    <property type="match status" value="1"/>
</dbReference>
<sequence>MANFKLFIPILQKIEGGYQNLSGDNGNYNSLGQRVGTNHGISARFYEDIIGRPPTVADMKAITKSKAEALYKKYFWDDVQGDSLTNQSVANLIADHAVNSGESPIGTIVQRILKNDFNKNIVVDGDIGPVTARAINSVNQQSLFTKIKTARASYYYSLGGEFLGGWLNRLKSFSFSKNALPSGQVA</sequence>
<reference evidence="3 4" key="1">
    <citation type="submission" date="2016-10" db="EMBL/GenBank/DDBJ databases">
        <title>Complete Genome Sequence of Flavobacterium sp. PK15.</title>
        <authorList>
            <person name="Ekwe A."/>
            <person name="Kim S.B."/>
        </authorList>
    </citation>
    <scope>NUCLEOTIDE SEQUENCE [LARGE SCALE GENOMIC DNA]</scope>
    <source>
        <strain evidence="3 4">PK15</strain>
    </source>
</reference>
<dbReference type="InterPro" id="IPR023346">
    <property type="entry name" value="Lysozyme-like_dom_sf"/>
</dbReference>
<evidence type="ECO:0000313" key="3">
    <source>
        <dbReference type="EMBL" id="AOZ99592.1"/>
    </source>
</evidence>
<dbReference type="AlphaFoldDB" id="A0A1D9PAN9"/>
<evidence type="ECO:0000259" key="1">
    <source>
        <dbReference type="Pfam" id="PF05838"/>
    </source>
</evidence>
<dbReference type="InterPro" id="IPR018537">
    <property type="entry name" value="Peptidoglycan-bd_3"/>
</dbReference>
<name>A0A1D9PAN9_9FLAO</name>
<organism evidence="3 4">
    <name type="scientific">Flavobacterium commune</name>
    <dbReference type="NCBI Taxonomy" id="1306519"/>
    <lineage>
        <taxon>Bacteria</taxon>
        <taxon>Pseudomonadati</taxon>
        <taxon>Bacteroidota</taxon>
        <taxon>Flavobacteriia</taxon>
        <taxon>Flavobacteriales</taxon>
        <taxon>Flavobacteriaceae</taxon>
        <taxon>Flavobacterium</taxon>
    </lineage>
</organism>
<dbReference type="Pfam" id="PF05838">
    <property type="entry name" value="Glyco_hydro_108"/>
    <property type="match status" value="1"/>
</dbReference>
<dbReference type="STRING" id="1306519.BIW12_09145"/>
<dbReference type="InterPro" id="IPR008565">
    <property type="entry name" value="TtsA-like_GH18_dom"/>
</dbReference>
<gene>
    <name evidence="3" type="ORF">BIW12_09145</name>
</gene>
<keyword evidence="4" id="KW-1185">Reference proteome</keyword>
<accession>A0A1D9PAN9</accession>
<protein>
    <submittedName>
        <fullName evidence="3">Uncharacterized protein</fullName>
    </submittedName>
</protein>
<dbReference type="OrthoDB" id="672438at2"/>
<evidence type="ECO:0000313" key="4">
    <source>
        <dbReference type="Proteomes" id="UP000178198"/>
    </source>
</evidence>
<dbReference type="Proteomes" id="UP000178198">
    <property type="component" value="Chromosome"/>
</dbReference>
<feature type="domain" description="Peptidoglycan binding" evidence="2">
    <location>
        <begin position="108"/>
        <end position="170"/>
    </location>
</feature>
<dbReference type="RefSeq" id="WP_071184841.1">
    <property type="nucleotide sequence ID" value="NZ_CP017774.1"/>
</dbReference>